<sequence>MNVARSQQNSIVQKRVSFCSQNLGRPAIHKAEKRYEVFKISDEEHLKQRLIKAILNKLTPQNFDKLFAQVKGVQIETAATLTGVIAQIYDKALMEPTFCEMYARFCVQLAVELPELIENGEKITFKRLLLDKCQEEFESGEREQKAAVEEEQDGRIKVLDEERERKRWEARKRTLGNVLFIGELYKKRMLTERIMHECIRKLLGEDQQSDEEDIEALCKLMTTIGQLIDHAKARSHLDVYFKRINELSNDEKLSSRLRFMLKDVIELRRNGWSTRQKIEGPKKIEDLHRDVAQERKGVSVRNRNSGRKNRMGYSESGIHSLASSTSLQAPAGVHVTMKGAEKSEQYAYGQDVRMNPRFLSECSTLSISDEGSVTYRAKEIGRDRLVDMQPSISEHCVLAEAPSVGVTIKGAQKSEQYVYGQDVKHCLLAEAPDIMLADRRHTGVGSEVMLNYSVVPDTGICKGANALSSENSNSYWLNGLSERPVLQRPLDMHQSIPDRDQVSERPNGSGCFHQPVMPITSVSARASVLFSPMLVKEQLRKKVEEAVNNYYSVRDVNEAAEYVSRLKVPIFQSGMVSIWIWKLLEEGDDAKCELLAKLLVHLCWMEQPLLTLEHLIQGFLAVLSLLENAMIGSPKAPDYLARLIGKLVAYGLFSLNEVGKLLRDGGHETGRLLQTGETLNMFGVILDTLRKEKGENVMVELFEASKLVIEDFFLKDKKMLIEFLKETKLQCLYPISQVENYIQEALLREERASEILVWLQKNVSRSMFSDPRFLRVIMIEVLRYIVPSPSTLYDMKGCQEKFERYAPLLRKFSSGRTRIAEENQKHYIAAVHHFVSQAGYPPTLTNVLYEHLCYEEVISEGTFAKWHDFGNSFHSHNDRIM</sequence>
<organism evidence="1 2">
    <name type="scientific">Diphasiastrum complanatum</name>
    <name type="common">Issler's clubmoss</name>
    <name type="synonym">Lycopodium complanatum</name>
    <dbReference type="NCBI Taxonomy" id="34168"/>
    <lineage>
        <taxon>Eukaryota</taxon>
        <taxon>Viridiplantae</taxon>
        <taxon>Streptophyta</taxon>
        <taxon>Embryophyta</taxon>
        <taxon>Tracheophyta</taxon>
        <taxon>Lycopodiopsida</taxon>
        <taxon>Lycopodiales</taxon>
        <taxon>Lycopodiaceae</taxon>
        <taxon>Lycopodioideae</taxon>
        <taxon>Diphasiastrum</taxon>
    </lineage>
</organism>
<comment type="caution">
    <text evidence="1">The sequence shown here is derived from an EMBL/GenBank/DDBJ whole genome shotgun (WGS) entry which is preliminary data.</text>
</comment>
<keyword evidence="2" id="KW-1185">Reference proteome</keyword>
<accession>A0ACC2EGP6</accession>
<dbReference type="EMBL" id="CM055093">
    <property type="protein sequence ID" value="KAJ7565738.1"/>
    <property type="molecule type" value="Genomic_DNA"/>
</dbReference>
<reference evidence="2" key="1">
    <citation type="journal article" date="2024" name="Proc. Natl. Acad. Sci. U.S.A.">
        <title>Extraordinary preservation of gene collinearity over three hundred million years revealed in homosporous lycophytes.</title>
        <authorList>
            <person name="Li C."/>
            <person name="Wickell D."/>
            <person name="Kuo L.Y."/>
            <person name="Chen X."/>
            <person name="Nie B."/>
            <person name="Liao X."/>
            <person name="Peng D."/>
            <person name="Ji J."/>
            <person name="Jenkins J."/>
            <person name="Williams M."/>
            <person name="Shu S."/>
            <person name="Plott C."/>
            <person name="Barry K."/>
            <person name="Rajasekar S."/>
            <person name="Grimwood J."/>
            <person name="Han X."/>
            <person name="Sun S."/>
            <person name="Hou Z."/>
            <person name="He W."/>
            <person name="Dai G."/>
            <person name="Sun C."/>
            <person name="Schmutz J."/>
            <person name="Leebens-Mack J.H."/>
            <person name="Li F.W."/>
            <person name="Wang L."/>
        </authorList>
    </citation>
    <scope>NUCLEOTIDE SEQUENCE [LARGE SCALE GENOMIC DNA]</scope>
    <source>
        <strain evidence="2">cv. PW_Plant_1</strain>
    </source>
</reference>
<name>A0ACC2EGP6_DIPCM</name>
<dbReference type="Proteomes" id="UP001162992">
    <property type="component" value="Chromosome 2"/>
</dbReference>
<evidence type="ECO:0000313" key="1">
    <source>
        <dbReference type="EMBL" id="KAJ7565738.1"/>
    </source>
</evidence>
<protein>
    <submittedName>
        <fullName evidence="1">Uncharacterized protein</fullName>
    </submittedName>
</protein>
<proteinExistence type="predicted"/>
<evidence type="ECO:0000313" key="2">
    <source>
        <dbReference type="Proteomes" id="UP001162992"/>
    </source>
</evidence>
<gene>
    <name evidence="1" type="ORF">O6H91_02G072900</name>
</gene>